<evidence type="ECO:0000256" key="2">
    <source>
        <dbReference type="ARBA" id="ARBA00022771"/>
    </source>
</evidence>
<dbReference type="InterPro" id="IPR012340">
    <property type="entry name" value="NA-bd_OB-fold"/>
</dbReference>
<dbReference type="OrthoDB" id="422005at2759"/>
<feature type="region of interest" description="Disordered" evidence="5">
    <location>
        <begin position="57"/>
        <end position="158"/>
    </location>
</feature>
<dbReference type="Proteomes" id="UP000649617">
    <property type="component" value="Unassembled WGS sequence"/>
</dbReference>
<sequence>MPRGVILRWHEDKGFGFIRPNEGGENVFCHVTSLLDGDGSVRDGDEVIYEVEWDDRKGKERAREVEAVGGGRRKRRGSRSRSRSPRSRSRRRSPPPRRGGGGGGGGGGEQERRPGDWDCPNCGAMVFGSKDRCFKCGEPRPSMKRNDSRDRRGRSNSR</sequence>
<dbReference type="PANTHER" id="PTHR46565">
    <property type="entry name" value="COLD SHOCK DOMAIN PROTEIN 2"/>
    <property type="match status" value="1"/>
</dbReference>
<dbReference type="SUPFAM" id="SSF50249">
    <property type="entry name" value="Nucleic acid-binding proteins"/>
    <property type="match status" value="1"/>
</dbReference>
<protein>
    <submittedName>
        <fullName evidence="8">CSP3 protein</fullName>
    </submittedName>
</protein>
<feature type="compositionally biased region" description="Basic residues" evidence="5">
    <location>
        <begin position="71"/>
        <end position="95"/>
    </location>
</feature>
<organism evidence="8 9">
    <name type="scientific">Symbiodinium pilosum</name>
    <name type="common">Dinoflagellate</name>
    <dbReference type="NCBI Taxonomy" id="2952"/>
    <lineage>
        <taxon>Eukaryota</taxon>
        <taxon>Sar</taxon>
        <taxon>Alveolata</taxon>
        <taxon>Dinophyceae</taxon>
        <taxon>Suessiales</taxon>
        <taxon>Symbiodiniaceae</taxon>
        <taxon>Symbiodinium</taxon>
    </lineage>
</organism>
<proteinExistence type="predicted"/>
<reference evidence="8" key="1">
    <citation type="submission" date="2021-02" db="EMBL/GenBank/DDBJ databases">
        <authorList>
            <person name="Dougan E. K."/>
            <person name="Rhodes N."/>
            <person name="Thang M."/>
            <person name="Chan C."/>
        </authorList>
    </citation>
    <scope>NUCLEOTIDE SEQUENCE</scope>
</reference>
<dbReference type="PROSITE" id="PS51857">
    <property type="entry name" value="CSD_2"/>
    <property type="match status" value="1"/>
</dbReference>
<dbReference type="SUPFAM" id="SSF90209">
    <property type="entry name" value="Ran binding protein zinc finger-like"/>
    <property type="match status" value="1"/>
</dbReference>
<name>A0A812T0N0_SYMPI</name>
<feature type="domain" description="CSD" evidence="7">
    <location>
        <begin position="1"/>
        <end position="67"/>
    </location>
</feature>
<evidence type="ECO:0000259" key="6">
    <source>
        <dbReference type="PROSITE" id="PS50199"/>
    </source>
</evidence>
<evidence type="ECO:0000256" key="4">
    <source>
        <dbReference type="PROSITE-ProRule" id="PRU00322"/>
    </source>
</evidence>
<evidence type="ECO:0000313" key="9">
    <source>
        <dbReference type="Proteomes" id="UP000649617"/>
    </source>
</evidence>
<dbReference type="SMART" id="SM00357">
    <property type="entry name" value="CSP"/>
    <property type="match status" value="1"/>
</dbReference>
<feature type="compositionally biased region" description="Basic and acidic residues" evidence="5">
    <location>
        <begin position="129"/>
        <end position="138"/>
    </location>
</feature>
<dbReference type="CDD" id="cd04458">
    <property type="entry name" value="CSP_CDS"/>
    <property type="match status" value="1"/>
</dbReference>
<feature type="domain" description="RanBP2-type" evidence="6">
    <location>
        <begin position="113"/>
        <end position="142"/>
    </location>
</feature>
<dbReference type="PANTHER" id="PTHR46565:SF20">
    <property type="entry name" value="COLD SHOCK DOMAIN-CONTAINING PROTEIN 4"/>
    <property type="match status" value="1"/>
</dbReference>
<accession>A0A812T0N0</accession>
<dbReference type="GO" id="GO:0008270">
    <property type="term" value="F:zinc ion binding"/>
    <property type="evidence" value="ECO:0007669"/>
    <property type="project" value="UniProtKB-KW"/>
</dbReference>
<comment type="caution">
    <text evidence="8">The sequence shown here is derived from an EMBL/GenBank/DDBJ whole genome shotgun (WGS) entry which is preliminary data.</text>
</comment>
<feature type="compositionally biased region" description="Basic and acidic residues" evidence="5">
    <location>
        <begin position="57"/>
        <end position="66"/>
    </location>
</feature>
<keyword evidence="9" id="KW-1185">Reference proteome</keyword>
<keyword evidence="2 4" id="KW-0863">Zinc-finger</keyword>
<keyword evidence="1" id="KW-0479">Metal-binding</keyword>
<dbReference type="InterPro" id="IPR001876">
    <property type="entry name" value="Znf_RanBP2"/>
</dbReference>
<dbReference type="GO" id="GO:0003676">
    <property type="term" value="F:nucleic acid binding"/>
    <property type="evidence" value="ECO:0007669"/>
    <property type="project" value="InterPro"/>
</dbReference>
<evidence type="ECO:0000259" key="7">
    <source>
        <dbReference type="PROSITE" id="PS51857"/>
    </source>
</evidence>
<dbReference type="EMBL" id="CAJNIZ010027624">
    <property type="protein sequence ID" value="CAE7501422.1"/>
    <property type="molecule type" value="Genomic_DNA"/>
</dbReference>
<gene>
    <name evidence="8" type="primary">CSP3</name>
    <name evidence="8" type="ORF">SPIL2461_LOCUS12976</name>
</gene>
<dbReference type="Gene3D" id="2.40.50.140">
    <property type="entry name" value="Nucleic acid-binding proteins"/>
    <property type="match status" value="1"/>
</dbReference>
<dbReference type="Gene3D" id="4.10.1060.10">
    <property type="entry name" value="Zinc finger, RanBP2-type"/>
    <property type="match status" value="1"/>
</dbReference>
<dbReference type="Pfam" id="PF00313">
    <property type="entry name" value="CSD"/>
    <property type="match status" value="1"/>
</dbReference>
<dbReference type="InterPro" id="IPR002059">
    <property type="entry name" value="CSP_DNA-bd"/>
</dbReference>
<evidence type="ECO:0000256" key="3">
    <source>
        <dbReference type="ARBA" id="ARBA00022833"/>
    </source>
</evidence>
<keyword evidence="3" id="KW-0862">Zinc</keyword>
<evidence type="ECO:0000256" key="5">
    <source>
        <dbReference type="SAM" id="MobiDB-lite"/>
    </source>
</evidence>
<dbReference type="PROSITE" id="PS50199">
    <property type="entry name" value="ZF_RANBP2_2"/>
    <property type="match status" value="1"/>
</dbReference>
<feature type="compositionally biased region" description="Gly residues" evidence="5">
    <location>
        <begin position="98"/>
        <end position="108"/>
    </location>
</feature>
<dbReference type="SMART" id="SM00547">
    <property type="entry name" value="ZnF_RBZ"/>
    <property type="match status" value="1"/>
</dbReference>
<evidence type="ECO:0000313" key="8">
    <source>
        <dbReference type="EMBL" id="CAE7501422.1"/>
    </source>
</evidence>
<dbReference type="InterPro" id="IPR036443">
    <property type="entry name" value="Znf_RanBP2_sf"/>
</dbReference>
<dbReference type="InterPro" id="IPR011129">
    <property type="entry name" value="CSD"/>
</dbReference>
<evidence type="ECO:0000256" key="1">
    <source>
        <dbReference type="ARBA" id="ARBA00022723"/>
    </source>
</evidence>
<dbReference type="AlphaFoldDB" id="A0A812T0N0"/>